<proteinExistence type="predicted"/>
<dbReference type="GO" id="GO:0016787">
    <property type="term" value="F:hydrolase activity"/>
    <property type="evidence" value="ECO:0007669"/>
    <property type="project" value="UniProtKB-KW"/>
</dbReference>
<dbReference type="InterPro" id="IPR043138">
    <property type="entry name" value="GGT_lsub"/>
</dbReference>
<dbReference type="Gene3D" id="3.60.20.40">
    <property type="match status" value="1"/>
</dbReference>
<dbReference type="InterPro" id="IPR052896">
    <property type="entry name" value="GGT-like_enzyme"/>
</dbReference>
<sequence length="530" mass="56914">MLQTKRSYSGMVTAPHHLAAQAGFAVLSEGGNAVEAMIASAATIAVVYPHMNGLGGDSFWLVGRAGSAPVGIQACGRSAKAASRAWYREHGCSTIPSRGPLAALTAAGTVDGWQKAYELSRDRHGGRMPLARLLEPAIGYAADGVAVTQTLHDNTTKKRAELQDVPGFAEVYLPQGNPLAVGARLRQPRVAATLRQLAQAGLSDFYRGDLARSMAADLERLGSPLHLSDLEQHQAALVTPLSVDVAGHKVFNMPPPTQGLASLLILALYARRMAKEADGVDHLHRLVESTKASFRIRNRYVTDPDYMARSAAEFLTDESIAALEKTVAVDHAARWPDPPAQGDTVWLAATDRNGLSVSFIQSIYWEFGSGVILPQSGVTWQNRGTSFGLAETDINRLEPGRLPFHTIQPAMAELSDGRLLSYGTMGGEGQPQTQAAIFTRYALHGQDLQSTVTAPRWLLGRTWGEENNNLKIESRFDPAVVDALRALGHDIQVVGAFEEFMGHAGAIVWHPDGLLEGASDPRSDGVVAAR</sequence>
<dbReference type="InterPro" id="IPR029055">
    <property type="entry name" value="Ntn_hydrolases_N"/>
</dbReference>
<dbReference type="Proteomes" id="UP000199245">
    <property type="component" value="Unassembled WGS sequence"/>
</dbReference>
<dbReference type="Gene3D" id="1.10.246.130">
    <property type="match status" value="1"/>
</dbReference>
<dbReference type="InterPro" id="IPR043137">
    <property type="entry name" value="GGT_ssub_C"/>
</dbReference>
<accession>A0A1G6QRD0</accession>
<evidence type="ECO:0000313" key="2">
    <source>
        <dbReference type="Proteomes" id="UP000199245"/>
    </source>
</evidence>
<dbReference type="PANTHER" id="PTHR43881">
    <property type="entry name" value="GAMMA-GLUTAMYLTRANSPEPTIDASE (AFU_ORTHOLOGUE AFUA_4G13580)"/>
    <property type="match status" value="1"/>
</dbReference>
<keyword evidence="1" id="KW-0378">Hydrolase</keyword>
<dbReference type="Pfam" id="PF01019">
    <property type="entry name" value="G_glu_transpept"/>
    <property type="match status" value="1"/>
</dbReference>
<dbReference type="RefSeq" id="WP_092081475.1">
    <property type="nucleotide sequence ID" value="NZ_FMZW01000006.1"/>
</dbReference>
<organism evidence="1 2">
    <name type="scientific">Bradyrhizobium brasilense</name>
    <dbReference type="NCBI Taxonomy" id="1419277"/>
    <lineage>
        <taxon>Bacteria</taxon>
        <taxon>Pseudomonadati</taxon>
        <taxon>Pseudomonadota</taxon>
        <taxon>Alphaproteobacteria</taxon>
        <taxon>Hyphomicrobiales</taxon>
        <taxon>Nitrobacteraceae</taxon>
        <taxon>Bradyrhizobium</taxon>
    </lineage>
</organism>
<evidence type="ECO:0000313" key="1">
    <source>
        <dbReference type="EMBL" id="SDC94919.1"/>
    </source>
</evidence>
<dbReference type="PRINTS" id="PR01210">
    <property type="entry name" value="GGTRANSPTASE"/>
</dbReference>
<dbReference type="PANTHER" id="PTHR43881:SF5">
    <property type="entry name" value="GAMMA-GLUTAMYLTRANSPEPTIDASE"/>
    <property type="match status" value="1"/>
</dbReference>
<protein>
    <submittedName>
        <fullName evidence="1">Gamma-glutamyltranspeptidase / glutathione hydrolase</fullName>
    </submittedName>
</protein>
<gene>
    <name evidence="1" type="ORF">SAMN05216337_100684</name>
</gene>
<name>A0A1G6QRD0_9BRAD</name>
<dbReference type="AlphaFoldDB" id="A0A1G6QRD0"/>
<dbReference type="EMBL" id="FMZW01000006">
    <property type="protein sequence ID" value="SDC94919.1"/>
    <property type="molecule type" value="Genomic_DNA"/>
</dbReference>
<reference evidence="1 2" key="1">
    <citation type="submission" date="2016-10" db="EMBL/GenBank/DDBJ databases">
        <authorList>
            <person name="de Groot N.N."/>
        </authorList>
    </citation>
    <scope>NUCLEOTIDE SEQUENCE [LARGE SCALE GENOMIC DNA]</scope>
    <source>
        <strain evidence="1 2">R5</strain>
    </source>
</reference>
<dbReference type="SUPFAM" id="SSF56235">
    <property type="entry name" value="N-terminal nucleophile aminohydrolases (Ntn hydrolases)"/>
    <property type="match status" value="1"/>
</dbReference>